<evidence type="ECO:0000313" key="2">
    <source>
        <dbReference type="EMBL" id="OQA52866.1"/>
    </source>
</evidence>
<dbReference type="Pfam" id="PF04230">
    <property type="entry name" value="PS_pyruv_trans"/>
    <property type="match status" value="1"/>
</dbReference>
<dbReference type="InterPro" id="IPR007345">
    <property type="entry name" value="Polysacch_pyruvyl_Trfase"/>
</dbReference>
<dbReference type="Proteomes" id="UP000485367">
    <property type="component" value="Unassembled WGS sequence"/>
</dbReference>
<dbReference type="GO" id="GO:0016740">
    <property type="term" value="F:transferase activity"/>
    <property type="evidence" value="ECO:0007669"/>
    <property type="project" value="UniProtKB-KW"/>
</dbReference>
<evidence type="ECO:0000259" key="1">
    <source>
        <dbReference type="Pfam" id="PF04230"/>
    </source>
</evidence>
<dbReference type="AlphaFoldDB" id="A0A1V5SEB2"/>
<reference evidence="2" key="1">
    <citation type="submission" date="2017-02" db="EMBL/GenBank/DDBJ databases">
        <title>Delving into the versatile metabolic prowess of the omnipresent phylum Bacteroidetes.</title>
        <authorList>
            <person name="Nobu M.K."/>
            <person name="Mei R."/>
            <person name="Narihiro T."/>
            <person name="Kuroda K."/>
            <person name="Liu W.-T."/>
        </authorList>
    </citation>
    <scope>NUCLEOTIDE SEQUENCE</scope>
    <source>
        <strain evidence="2">ADurb.Bin280</strain>
    </source>
</reference>
<name>A0A1V5SEB2_9BACT</name>
<feature type="domain" description="Polysaccharide pyruvyl transferase" evidence="1">
    <location>
        <begin position="43"/>
        <end position="197"/>
    </location>
</feature>
<keyword evidence="2" id="KW-0808">Transferase</keyword>
<dbReference type="EMBL" id="MWBO01000019">
    <property type="protein sequence ID" value="OQA52866.1"/>
    <property type="molecule type" value="Genomic_DNA"/>
</dbReference>
<protein>
    <submittedName>
        <fullName evidence="2">Polysaccharide pyruvyl transferase</fullName>
    </submittedName>
</protein>
<comment type="caution">
    <text evidence="2">The sequence shown here is derived from an EMBL/GenBank/DDBJ whole genome shotgun (WGS) entry which is preliminary data.</text>
</comment>
<sequence>MEKTFDLKVFIGGQNWGDKISPLLVEWISGVKPNLIEIRGGADASKSNLNFLTVGSILDYCDKNSVVWGSGFIREGDDFKFAAPQKVCAVRGPLSRKRLLELGVECPEIFGDPALLFPRYYKPKILSHKEIGIVPHFVDLDVGWVRERLEDPTVRVIDINGDPFEVVDQICSCEKIFSSSLHGLIIADAYGVKSNWIKLSEGVWGDGYKFRDYFLSVGRKEAEPKLIKEDTKLKELVDDFSDYEINIDLDKLLAACPFRR</sequence>
<accession>A0A1V5SEB2</accession>
<organism evidence="2">
    <name type="scientific">candidate division WS2 bacterium ADurb.Bin280</name>
    <dbReference type="NCBI Taxonomy" id="1852829"/>
    <lineage>
        <taxon>Bacteria</taxon>
        <taxon>candidate division WS2</taxon>
    </lineage>
</organism>
<proteinExistence type="predicted"/>
<gene>
    <name evidence="2" type="ORF">BWY43_00315</name>
</gene>